<keyword evidence="3" id="KW-0675">Receptor</keyword>
<keyword evidence="1" id="KW-0732">Signal</keyword>
<dbReference type="PANTHER" id="PTHR47767">
    <property type="entry name" value="ADHESION G PROTEIN-COUPLED RECEPTOR G7"/>
    <property type="match status" value="1"/>
</dbReference>
<proteinExistence type="predicted"/>
<dbReference type="InterPro" id="IPR053066">
    <property type="entry name" value="ADGR_G7"/>
</dbReference>
<comment type="caution">
    <text evidence="3">The sequence shown here is derived from an EMBL/GenBank/DDBJ whole genome shotgun (WGS) entry which is preliminary data.</text>
</comment>
<evidence type="ECO:0000259" key="2">
    <source>
        <dbReference type="PROSITE" id="PS50835"/>
    </source>
</evidence>
<dbReference type="EMBL" id="MRZV01000392">
    <property type="protein sequence ID" value="PIK51053.1"/>
    <property type="molecule type" value="Genomic_DNA"/>
</dbReference>
<evidence type="ECO:0000256" key="1">
    <source>
        <dbReference type="SAM" id="SignalP"/>
    </source>
</evidence>
<dbReference type="PANTHER" id="PTHR47767:SF1">
    <property type="entry name" value="ADHESION G PROTEIN-COUPLED RECEPTOR G7"/>
    <property type="match status" value="1"/>
</dbReference>
<sequence length="718" mass="79267">MFAGESPQKYMWLLSLLYLLFISNCTGRDAICGFHLSWGWGLRGAIRFGSECSMKLDGVQTYPLECLSIEQRTGSEQYYQTVEMRIFSGGLLVNASIRPEYFSGPLADFRVDIKVIESSQQPSKRSLGSLLYSKVYTNILVIFGSPIALQFQPPIEVPSDMMIIFRVIKLSPTMTETDSLRVTAGILHGCSEEEEMICVLDEWQQAVTDSCFRDQNVMGLEESRYFLPVLERCTGITQDAPQITFDPQPILVRNVEDSFHTRCEAQHALRIDWYKKGWSSDIPTNISGTILSFESFEARDQGVFFCVARGGSNYPEAVAVSKPVVVLIRGVVTYLATVRFQYRNLTSVLSDPGSKEHMAITADISNYFRGLYDYGLEDFVVQELRPGSVESDVLLYMYQNANIDDVRGYFSSNVTSEVFGSLQPDGSASSLKSVSFCEDTTFNNTAAGHLTFLQTNIGTIAESREKCPSYSTIAGLARATARCEGDLVSASYWGVPAIKNCFEGAGMDDNDALDDIATFVVSNPVTEDNVTEVSRDVADATNATSLSSQDLVQVALILEEIVNVRSPSPESRPGQVALILEEIVNVGSPSPEVVCSCPPPLPNVTEVSRDVADATNATSLSSQDLVQVALILEEIVNVRSPSPEVTRNIVEAINNILDLKQTTYDDSVPMNAPTRILQSLEEQLTNLQRDPGNVNFTDIRANVGAVAKRFDQWNLHNR</sequence>
<protein>
    <submittedName>
        <fullName evidence="3">Putative G-protein coupled receptor</fullName>
    </submittedName>
</protein>
<dbReference type="Proteomes" id="UP000230750">
    <property type="component" value="Unassembled WGS sequence"/>
</dbReference>
<keyword evidence="4" id="KW-1185">Reference proteome</keyword>
<name>A0A2G8KSR5_STIJA</name>
<evidence type="ECO:0000313" key="4">
    <source>
        <dbReference type="Proteomes" id="UP000230750"/>
    </source>
</evidence>
<dbReference type="PROSITE" id="PS50835">
    <property type="entry name" value="IG_LIKE"/>
    <property type="match status" value="1"/>
</dbReference>
<dbReference type="AlphaFoldDB" id="A0A2G8KSR5"/>
<feature type="chain" id="PRO_5013688110" evidence="1">
    <location>
        <begin position="28"/>
        <end position="718"/>
    </location>
</feature>
<evidence type="ECO:0000313" key="3">
    <source>
        <dbReference type="EMBL" id="PIK51053.1"/>
    </source>
</evidence>
<reference evidence="3 4" key="1">
    <citation type="journal article" date="2017" name="PLoS Biol.">
        <title>The sea cucumber genome provides insights into morphological evolution and visceral regeneration.</title>
        <authorList>
            <person name="Zhang X."/>
            <person name="Sun L."/>
            <person name="Yuan J."/>
            <person name="Sun Y."/>
            <person name="Gao Y."/>
            <person name="Zhang L."/>
            <person name="Li S."/>
            <person name="Dai H."/>
            <person name="Hamel J.F."/>
            <person name="Liu C."/>
            <person name="Yu Y."/>
            <person name="Liu S."/>
            <person name="Lin W."/>
            <person name="Guo K."/>
            <person name="Jin S."/>
            <person name="Xu P."/>
            <person name="Storey K.B."/>
            <person name="Huan P."/>
            <person name="Zhang T."/>
            <person name="Zhou Y."/>
            <person name="Zhang J."/>
            <person name="Lin C."/>
            <person name="Li X."/>
            <person name="Xing L."/>
            <person name="Huo D."/>
            <person name="Sun M."/>
            <person name="Wang L."/>
            <person name="Mercier A."/>
            <person name="Li F."/>
            <person name="Yang H."/>
            <person name="Xiang J."/>
        </authorList>
    </citation>
    <scope>NUCLEOTIDE SEQUENCE [LARGE SCALE GENOMIC DNA]</scope>
    <source>
        <strain evidence="3">Shaxun</strain>
        <tissue evidence="3">Muscle</tissue>
    </source>
</reference>
<dbReference type="InterPro" id="IPR007110">
    <property type="entry name" value="Ig-like_dom"/>
</dbReference>
<organism evidence="3 4">
    <name type="scientific">Stichopus japonicus</name>
    <name type="common">Sea cucumber</name>
    <dbReference type="NCBI Taxonomy" id="307972"/>
    <lineage>
        <taxon>Eukaryota</taxon>
        <taxon>Metazoa</taxon>
        <taxon>Echinodermata</taxon>
        <taxon>Eleutherozoa</taxon>
        <taxon>Echinozoa</taxon>
        <taxon>Holothuroidea</taxon>
        <taxon>Aspidochirotacea</taxon>
        <taxon>Aspidochirotida</taxon>
        <taxon>Stichopodidae</taxon>
        <taxon>Apostichopus</taxon>
    </lineage>
</organism>
<feature type="domain" description="Ig-like" evidence="2">
    <location>
        <begin position="241"/>
        <end position="321"/>
    </location>
</feature>
<gene>
    <name evidence="3" type="ORF">BSL78_12046</name>
</gene>
<accession>A0A2G8KSR5</accession>
<feature type="signal peptide" evidence="1">
    <location>
        <begin position="1"/>
        <end position="27"/>
    </location>
</feature>